<dbReference type="Pfam" id="PF00876">
    <property type="entry name" value="Innexin"/>
    <property type="match status" value="1"/>
</dbReference>
<evidence type="ECO:0000256" key="3">
    <source>
        <dbReference type="ARBA" id="ARBA00022448"/>
    </source>
</evidence>
<evidence type="ECO:0000256" key="2">
    <source>
        <dbReference type="ARBA" id="ARBA00004651"/>
    </source>
</evidence>
<dbReference type="InterPro" id="IPR000990">
    <property type="entry name" value="Innexin"/>
</dbReference>
<feature type="compositionally biased region" description="Polar residues" evidence="13">
    <location>
        <begin position="80"/>
        <end position="94"/>
    </location>
</feature>
<keyword evidence="14" id="KW-1185">Reference proteome</keyword>
<dbReference type="GO" id="GO:0005886">
    <property type="term" value="C:plasma membrane"/>
    <property type="evidence" value="ECO:0007669"/>
    <property type="project" value="UniProtKB-SubCell"/>
</dbReference>
<dbReference type="AlphaFoldDB" id="A0AAF5DN54"/>
<reference evidence="15" key="1">
    <citation type="submission" date="2024-02" db="UniProtKB">
        <authorList>
            <consortium name="WormBaseParasite"/>
        </authorList>
    </citation>
    <scope>IDENTIFICATION</scope>
</reference>
<feature type="transmembrane region" description="Helical" evidence="12">
    <location>
        <begin position="271"/>
        <end position="295"/>
    </location>
</feature>
<comment type="subcellular location">
    <subcellularLocation>
        <location evidence="1">Cell junction</location>
        <location evidence="1">Gap junction</location>
    </subcellularLocation>
    <subcellularLocation>
        <location evidence="2 12">Cell membrane</location>
        <topology evidence="2 12">Multi-pass membrane protein</topology>
    </subcellularLocation>
</comment>
<feature type="region of interest" description="Disordered" evidence="13">
    <location>
        <begin position="75"/>
        <end position="94"/>
    </location>
</feature>
<keyword evidence="3 12" id="KW-0813">Transport</keyword>
<feature type="transmembrane region" description="Helical" evidence="12">
    <location>
        <begin position="331"/>
        <end position="352"/>
    </location>
</feature>
<dbReference type="PANTHER" id="PTHR11893">
    <property type="entry name" value="INNEXIN"/>
    <property type="match status" value="1"/>
</dbReference>
<comment type="similarity">
    <text evidence="12">Belongs to the pannexin family.</text>
</comment>
<feature type="transmembrane region" description="Helical" evidence="12">
    <location>
        <begin position="688"/>
        <end position="710"/>
    </location>
</feature>
<gene>
    <name evidence="12" type="primary">inx</name>
</gene>
<keyword evidence="7" id="KW-0965">Cell junction</keyword>
<evidence type="ECO:0000256" key="1">
    <source>
        <dbReference type="ARBA" id="ARBA00004610"/>
    </source>
</evidence>
<dbReference type="GO" id="GO:0005921">
    <property type="term" value="C:gap junction"/>
    <property type="evidence" value="ECO:0007669"/>
    <property type="project" value="UniProtKB-SubCell"/>
</dbReference>
<evidence type="ECO:0000256" key="7">
    <source>
        <dbReference type="ARBA" id="ARBA00022949"/>
    </source>
</evidence>
<dbReference type="PANTHER" id="PTHR11893:SF18">
    <property type="entry name" value="INNEXIN UNC-7"/>
    <property type="match status" value="1"/>
</dbReference>
<evidence type="ECO:0000256" key="8">
    <source>
        <dbReference type="ARBA" id="ARBA00022989"/>
    </source>
</evidence>
<keyword evidence="10 12" id="KW-0472">Membrane</keyword>
<protein>
    <recommendedName>
        <fullName evidence="12">Innexin</fullName>
    </recommendedName>
</protein>
<keyword evidence="11 12" id="KW-0407">Ion channel</keyword>
<evidence type="ECO:0000256" key="13">
    <source>
        <dbReference type="SAM" id="MobiDB-lite"/>
    </source>
</evidence>
<sequence length="987" mass="114555">MSLFQNSGKNKNNCKESLNSLTTSCEPSKNSENCETFCSNQKRSVTFSSGQPKDSNSSINNNLPTLQSENKFTQPDHCISISNPNLTNNQGQKTSKSSFYKNFNPFYKAPISKDLFNNDDERLPLKATEVINQPSIIDRHQKVPTTTTNNNTIPDKNNKKLLSQESANFKFSNFFLNRRHSPLRPLIKPIDKVEKLGPQQPSSSALLPKIFGIRHSLTGGTIYSRKDMKLLSDSSSNKESYPDSVENSSNNKFLSPRGLTFKNKDIFNYKIFFKFIICLNNKFIKICINFLIIFIRRFIKYIYRYLFVDKICPRLLKSYLVCPWQFPMKPYIYIFILLFNLRCHASVIELFFSIKGIHFLQITYRLFMCQIVQDIKKWSIKKLILLLDIWKFKAVVFNVIDKLCLKTIILIFLFGILLTIKHIKVLIFLKNFLFISVETIKFQIKYCSIVCYNIYQFDMLVKTSENGIKNNKICMCYIGRSQQKSILQSAQHYLPTQIPCLPATTPLLSQIIGVPPPPPPTRSIILNTKPFDPLRSPLEKARHLENLPSYQTQKLLDGSHQLRIDSHHIGAGHGGGHGHKKEFGPAMILYYLASAFRALYPRLDDDFVDKLNYYYTTTILASFALLVSAKQYVGFPIQCWVPATFTDAMEQYTENYCWVQNTYWVPMQEDIPREIYSRRNRQIGYYQWVPFILAIEALLFYVPCILWRGLLYWHSGINLQGLVQMACDARLMDSEVKSRTVYTMARHMEDELTQVRESGQTNNCLNSIQMGTSCGRHCGCYVTLLYIGIKIMYTANVLLQFFLLNHILGSNDLAYGFSLLKDLMNEIEWEQTGMFPRVTLCDFEVRVLGNIHRHTVQCVLMINMFNEKIFLFLWFWFLTVGIVTLFNTIYWILIMYIPSQGMGFIRKYLRVLSTHPQKPITDEVSLRKFTHNFLRRDGIFMLRMISTHAGELMSSELILALWQDFTNVDRSPTQFWDSEHAHGNMEA</sequence>
<dbReference type="GO" id="GO:0005243">
    <property type="term" value="F:gap junction channel activity"/>
    <property type="evidence" value="ECO:0007669"/>
    <property type="project" value="TreeGrafter"/>
</dbReference>
<evidence type="ECO:0000256" key="9">
    <source>
        <dbReference type="ARBA" id="ARBA00023065"/>
    </source>
</evidence>
<evidence type="ECO:0000256" key="4">
    <source>
        <dbReference type="ARBA" id="ARBA00022475"/>
    </source>
</evidence>
<proteinExistence type="inferred from homology"/>
<keyword evidence="6" id="KW-0303">Gap junction</keyword>
<organism evidence="14 15">
    <name type="scientific">Strongyloides stercoralis</name>
    <name type="common">Threadworm</name>
    <dbReference type="NCBI Taxonomy" id="6248"/>
    <lineage>
        <taxon>Eukaryota</taxon>
        <taxon>Metazoa</taxon>
        <taxon>Ecdysozoa</taxon>
        <taxon>Nematoda</taxon>
        <taxon>Chromadorea</taxon>
        <taxon>Rhabditida</taxon>
        <taxon>Tylenchina</taxon>
        <taxon>Panagrolaimomorpha</taxon>
        <taxon>Strongyloidoidea</taxon>
        <taxon>Strongyloididae</taxon>
        <taxon>Strongyloides</taxon>
    </lineage>
</organism>
<dbReference type="PROSITE" id="PS51013">
    <property type="entry name" value="PANNEXIN"/>
    <property type="match status" value="1"/>
</dbReference>
<comment type="function">
    <text evidence="12">Structural component of the gap junctions.</text>
</comment>
<keyword evidence="9 12" id="KW-0406">Ion transport</keyword>
<dbReference type="PRINTS" id="PR01262">
    <property type="entry name" value="INNEXIN"/>
</dbReference>
<evidence type="ECO:0000313" key="14">
    <source>
        <dbReference type="Proteomes" id="UP000035681"/>
    </source>
</evidence>
<dbReference type="Proteomes" id="UP000035681">
    <property type="component" value="Unplaced"/>
</dbReference>
<evidence type="ECO:0000313" key="15">
    <source>
        <dbReference type="WBParaSite" id="TCONS_00014396.p1"/>
    </source>
</evidence>
<evidence type="ECO:0000256" key="6">
    <source>
        <dbReference type="ARBA" id="ARBA00022868"/>
    </source>
</evidence>
<feature type="transmembrane region" description="Helical" evidence="12">
    <location>
        <begin position="869"/>
        <end position="897"/>
    </location>
</feature>
<keyword evidence="4" id="KW-1003">Cell membrane</keyword>
<dbReference type="WBParaSite" id="TCONS_00014396.p1">
    <property type="protein sequence ID" value="TCONS_00014396.p1"/>
    <property type="gene ID" value="XLOC_009605"/>
</dbReference>
<evidence type="ECO:0000256" key="11">
    <source>
        <dbReference type="ARBA" id="ARBA00023303"/>
    </source>
</evidence>
<feature type="region of interest" description="Disordered" evidence="13">
    <location>
        <begin position="45"/>
        <end position="70"/>
    </location>
</feature>
<dbReference type="GO" id="GO:0034220">
    <property type="term" value="P:monoatomic ion transmembrane transport"/>
    <property type="evidence" value="ECO:0007669"/>
    <property type="project" value="UniProtKB-KW"/>
</dbReference>
<feature type="transmembrane region" description="Helical" evidence="12">
    <location>
        <begin position="406"/>
        <end position="429"/>
    </location>
</feature>
<comment type="caution">
    <text evidence="12">Lacks conserved residue(s) required for the propagation of feature annotation.</text>
</comment>
<keyword evidence="8 12" id="KW-1133">Transmembrane helix</keyword>
<evidence type="ECO:0000256" key="12">
    <source>
        <dbReference type="RuleBase" id="RU010713"/>
    </source>
</evidence>
<accession>A0AAF5DN54</accession>
<keyword evidence="5 12" id="KW-0812">Transmembrane</keyword>
<name>A0AAF5DN54_STRER</name>
<evidence type="ECO:0000256" key="10">
    <source>
        <dbReference type="ARBA" id="ARBA00023136"/>
    </source>
</evidence>
<evidence type="ECO:0000256" key="5">
    <source>
        <dbReference type="ARBA" id="ARBA00022692"/>
    </source>
</evidence>